<keyword evidence="4" id="KW-0813">Transport</keyword>
<dbReference type="InterPro" id="IPR044189">
    <property type="entry name" value="XPO4/7-like"/>
</dbReference>
<dbReference type="GO" id="GO:0031267">
    <property type="term" value="F:small GTPase binding"/>
    <property type="evidence" value="ECO:0007669"/>
    <property type="project" value="InterPro"/>
</dbReference>
<dbReference type="AlphaFoldDB" id="A0AAV9XTU0"/>
<evidence type="ECO:0000256" key="6">
    <source>
        <dbReference type="ARBA" id="ARBA00022927"/>
    </source>
</evidence>
<dbReference type="GO" id="GO:0005049">
    <property type="term" value="F:nuclear export signal receptor activity"/>
    <property type="evidence" value="ECO:0007669"/>
    <property type="project" value="InterPro"/>
</dbReference>
<keyword evidence="7" id="KW-0539">Nucleus</keyword>
<dbReference type="PANTHER" id="PTHR12596:SF2">
    <property type="entry name" value="EXPORTIN-7 ISOFORM X1"/>
    <property type="match status" value="1"/>
</dbReference>
<dbReference type="InterPro" id="IPR001494">
    <property type="entry name" value="Importin-beta_N"/>
</dbReference>
<comment type="caution">
    <text evidence="11">The sequence shown here is derived from an EMBL/GenBank/DDBJ whole genome shotgun (WGS) entry which is preliminary data.</text>
</comment>
<comment type="subcellular location">
    <subcellularLocation>
        <location evidence="2">Cytoplasm</location>
    </subcellularLocation>
    <subcellularLocation>
        <location evidence="1">Nucleus</location>
    </subcellularLocation>
</comment>
<dbReference type="EMBL" id="JAWDEY010000034">
    <property type="protein sequence ID" value="KAK6588180.1"/>
    <property type="molecule type" value="Genomic_DNA"/>
</dbReference>
<dbReference type="GO" id="GO:0005737">
    <property type="term" value="C:cytoplasm"/>
    <property type="evidence" value="ECO:0007669"/>
    <property type="project" value="UniProtKB-SubCell"/>
</dbReference>
<dbReference type="GO" id="GO:0005643">
    <property type="term" value="C:nuclear pore"/>
    <property type="evidence" value="ECO:0007669"/>
    <property type="project" value="TreeGrafter"/>
</dbReference>
<gene>
    <name evidence="11" type="ORF">RS030_6912</name>
</gene>
<comment type="similarity">
    <text evidence="3">Belongs to the exportin family.</text>
</comment>
<evidence type="ECO:0000256" key="7">
    <source>
        <dbReference type="ARBA" id="ARBA00023242"/>
    </source>
</evidence>
<dbReference type="GO" id="GO:0006611">
    <property type="term" value="P:protein export from nucleus"/>
    <property type="evidence" value="ECO:0007669"/>
    <property type="project" value="TreeGrafter"/>
</dbReference>
<feature type="compositionally biased region" description="Low complexity" evidence="8">
    <location>
        <begin position="517"/>
        <end position="539"/>
    </location>
</feature>
<evidence type="ECO:0000313" key="11">
    <source>
        <dbReference type="EMBL" id="KAK6588180.1"/>
    </source>
</evidence>
<evidence type="ECO:0000256" key="2">
    <source>
        <dbReference type="ARBA" id="ARBA00004496"/>
    </source>
</evidence>
<name>A0AAV9XTU0_9CRYT</name>
<evidence type="ECO:0000256" key="5">
    <source>
        <dbReference type="ARBA" id="ARBA00022490"/>
    </source>
</evidence>
<keyword evidence="6" id="KW-0653">Protein transport</keyword>
<reference evidence="11 12" key="1">
    <citation type="submission" date="2023-10" db="EMBL/GenBank/DDBJ databases">
        <title>Comparative genomics analysis reveals potential genetic determinants of host preference in Cryptosporidium xiaoi.</title>
        <authorList>
            <person name="Xiao L."/>
            <person name="Li J."/>
        </authorList>
    </citation>
    <scope>NUCLEOTIDE SEQUENCE [LARGE SCALE GENOMIC DNA]</scope>
    <source>
        <strain evidence="11 12">52996</strain>
    </source>
</reference>
<dbReference type="Pfam" id="PF03810">
    <property type="entry name" value="IBN_N"/>
    <property type="match status" value="1"/>
</dbReference>
<evidence type="ECO:0000313" key="12">
    <source>
        <dbReference type="Proteomes" id="UP001311799"/>
    </source>
</evidence>
<evidence type="ECO:0000259" key="10">
    <source>
        <dbReference type="Pfam" id="PF25795"/>
    </source>
</evidence>
<proteinExistence type="inferred from homology"/>
<dbReference type="Gene3D" id="1.25.10.10">
    <property type="entry name" value="Leucine-rich Repeat Variant"/>
    <property type="match status" value="1"/>
</dbReference>
<evidence type="ECO:0000259" key="9">
    <source>
        <dbReference type="Pfam" id="PF03810"/>
    </source>
</evidence>
<dbReference type="Pfam" id="PF25795">
    <property type="entry name" value="TPR_XPO7"/>
    <property type="match status" value="2"/>
</dbReference>
<dbReference type="InterPro" id="IPR011989">
    <property type="entry name" value="ARM-like"/>
</dbReference>
<keyword evidence="12" id="KW-1185">Reference proteome</keyword>
<evidence type="ECO:0000256" key="8">
    <source>
        <dbReference type="SAM" id="MobiDB-lite"/>
    </source>
</evidence>
<evidence type="ECO:0000256" key="3">
    <source>
        <dbReference type="ARBA" id="ARBA00009466"/>
    </source>
</evidence>
<sequence length="1205" mass="134848">MSLDPNQLSQLEGLCESFYGGDINQQKQAHEVLLPLTCNLGCLTQLQALMAQSSNPHALMFAANGLSKLFTSCWAQIPDNQKEETKTFLLNYLYKCGPDMLRSAPYLVGHYVRLLSQLVKYGLLDSLSPRPNITDQVSQFLNASTNHCIIGLIIFTTLTQEMQNSSGLYFAKYRRAAILFRDTSLPIIFQIAIKTLRQIHLGTVSVSNLQEYKLLKQVLQLIHCCLSYDFMGTVPDETSDEQNTVMIPHSWTVLREEYVPIIFFDMYAKCCGAGGSLSDCAAMCLQCLILYSSIRRSFFPTQTDRTRSLASLMSGTAGIIQTKMGLTNEDCYHELCRLLGKLNTANQLTELASSDAFGVWIDQVYAFTIASLEDWTLLPNSKHYLLGLWSHMVIPLLYQGDRAPANLEKYIHNITIAFIQSSMKIAEAIAQGSDIDDPLDSEVTRTEQLDILAQLSRCRYQETAEFIVNLFEKVTEAAKNGNISQNCFISQITWCVYMHGALIGGHSIKLRRPLMPGGSSSSSSSTGGTGGSNNSNISGSSGGKGNSSNSGGETSYHVLNGKLARLVFGLSQQTDQLPDTPESLELAYLYFLEQFRKVCLGDYAKQFIQPDSEETTLASILGVNTDDDVLSLIIGKIGRNLQCKGNMESVIKKTLSLFHELAAGISIVQYTDRTTHLIVSGRLLLKNEQVRKILRNHASPEFTFLNIPRYGKHRTFYYFTLSKLLFLEVKEEESSFTTELRINGGNSNMQPHTFEEFMKPLEKVFDLIWEEVILGNNLNGINNNNIIGGGIGIGDAGYNINQFKVPLIGLARDLRGICLACVGPESYNMLFNWLVNKPKQPGRSRIHLFTWAADRLWDDSNVMNPLLKFMSEFVDNKSQRINFDKASPNGILLFKEVSSLICTYGSRILSKPDNSFQNIYKEKYKGLSITLSMLCHALSGGYTNFGVFEVYQDQALENALRLACRMCLVIPEHDLQSYMKNFKSYYEFLELASRCFMTTFITSLEPQHLSVICYSLESGLCAVDNVVLLACCATLDHLINFIFSLIEKERILLPNGVHLISKRRNSDGSSIIPGEMDGMDGDSSNIVGATQGTSPEGKMIYRFMTEQSNSLVRIMQLMFNLVTTGDLSTWTFSRSLLGLIILFENDFRSIQKQLVEQQVEEKKSKYQLLVQDLLKGTDGTLSSVSKDAFTRNLHFFAHAVRSNTL</sequence>
<dbReference type="InterPro" id="IPR016024">
    <property type="entry name" value="ARM-type_fold"/>
</dbReference>
<feature type="region of interest" description="Disordered" evidence="8">
    <location>
        <begin position="514"/>
        <end position="552"/>
    </location>
</feature>
<evidence type="ECO:0000256" key="4">
    <source>
        <dbReference type="ARBA" id="ARBA00022448"/>
    </source>
</evidence>
<feature type="domain" description="Exportin-7/Ran-binding protein 17 TPR repeats" evidence="10">
    <location>
        <begin position="553"/>
        <end position="708"/>
    </location>
</feature>
<dbReference type="PANTHER" id="PTHR12596">
    <property type="entry name" value="EXPORTIN 4,7-RELATED"/>
    <property type="match status" value="1"/>
</dbReference>
<dbReference type="InterPro" id="IPR057947">
    <property type="entry name" value="TPR_XPO7/RBP17"/>
</dbReference>
<feature type="domain" description="Exportin-7/Ran-binding protein 17 TPR repeats" evidence="10">
    <location>
        <begin position="433"/>
        <end position="508"/>
    </location>
</feature>
<organism evidence="11 12">
    <name type="scientific">Cryptosporidium xiaoi</name>
    <dbReference type="NCBI Taxonomy" id="659607"/>
    <lineage>
        <taxon>Eukaryota</taxon>
        <taxon>Sar</taxon>
        <taxon>Alveolata</taxon>
        <taxon>Apicomplexa</taxon>
        <taxon>Conoidasida</taxon>
        <taxon>Coccidia</taxon>
        <taxon>Eucoccidiorida</taxon>
        <taxon>Eimeriorina</taxon>
        <taxon>Cryptosporidiidae</taxon>
        <taxon>Cryptosporidium</taxon>
    </lineage>
</organism>
<dbReference type="SUPFAM" id="SSF48371">
    <property type="entry name" value="ARM repeat"/>
    <property type="match status" value="1"/>
</dbReference>
<keyword evidence="5" id="KW-0963">Cytoplasm</keyword>
<feature type="domain" description="Importin N-terminal" evidence="9">
    <location>
        <begin position="31"/>
        <end position="94"/>
    </location>
</feature>
<accession>A0AAV9XTU0</accession>
<dbReference type="Proteomes" id="UP001311799">
    <property type="component" value="Unassembled WGS sequence"/>
</dbReference>
<protein>
    <submittedName>
        <fullName evidence="11">Nuclear pore RBP16 17 (RAN binding 16 17)</fullName>
    </submittedName>
</protein>
<evidence type="ECO:0000256" key="1">
    <source>
        <dbReference type="ARBA" id="ARBA00004123"/>
    </source>
</evidence>